<organism evidence="1 2">
    <name type="scientific">Ficus carica</name>
    <name type="common">Common fig</name>
    <dbReference type="NCBI Taxonomy" id="3494"/>
    <lineage>
        <taxon>Eukaryota</taxon>
        <taxon>Viridiplantae</taxon>
        <taxon>Streptophyta</taxon>
        <taxon>Embryophyta</taxon>
        <taxon>Tracheophyta</taxon>
        <taxon>Spermatophyta</taxon>
        <taxon>Magnoliopsida</taxon>
        <taxon>eudicotyledons</taxon>
        <taxon>Gunneridae</taxon>
        <taxon>Pentapetalae</taxon>
        <taxon>rosids</taxon>
        <taxon>fabids</taxon>
        <taxon>Rosales</taxon>
        <taxon>Moraceae</taxon>
        <taxon>Ficeae</taxon>
        <taxon>Ficus</taxon>
    </lineage>
</organism>
<accession>A0AA87ZR01</accession>
<name>A0AA87ZR01_FICCA</name>
<dbReference type="Proteomes" id="UP001187192">
    <property type="component" value="Unassembled WGS sequence"/>
</dbReference>
<evidence type="ECO:0008006" key="3">
    <source>
        <dbReference type="Google" id="ProtNLM"/>
    </source>
</evidence>
<evidence type="ECO:0000313" key="2">
    <source>
        <dbReference type="Proteomes" id="UP001187192"/>
    </source>
</evidence>
<evidence type="ECO:0000313" key="1">
    <source>
        <dbReference type="EMBL" id="GMN31438.1"/>
    </source>
</evidence>
<keyword evidence="2" id="KW-1185">Reference proteome</keyword>
<reference evidence="1" key="1">
    <citation type="submission" date="2023-07" db="EMBL/GenBank/DDBJ databases">
        <title>draft genome sequence of fig (Ficus carica).</title>
        <authorList>
            <person name="Takahashi T."/>
            <person name="Nishimura K."/>
        </authorList>
    </citation>
    <scope>NUCLEOTIDE SEQUENCE</scope>
</reference>
<comment type="caution">
    <text evidence="1">The sequence shown here is derived from an EMBL/GenBank/DDBJ whole genome shotgun (WGS) entry which is preliminary data.</text>
</comment>
<protein>
    <recommendedName>
        <fullName evidence="3">Reverse transcriptase Ty1/copia-type domain-containing protein</fullName>
    </recommendedName>
</protein>
<proteinExistence type="predicted"/>
<dbReference type="AlphaFoldDB" id="A0AA87ZR01"/>
<gene>
    <name evidence="1" type="ORF">TIFTF001_041594</name>
</gene>
<dbReference type="EMBL" id="BTGU01001927">
    <property type="protein sequence ID" value="GMN31438.1"/>
    <property type="molecule type" value="Genomic_DNA"/>
</dbReference>
<sequence>MLKHKFNRDRIHITFFISQVSLMRKYLAKPRRSYWEVVKGMLLYLGRTLVVELLYGKHKSNEQCVKGLFGTVYVENEIWEFGAKL</sequence>